<accession>A0ABP1RMC4</accession>
<evidence type="ECO:0000313" key="2">
    <source>
        <dbReference type="EMBL" id="CAL8130745.1"/>
    </source>
</evidence>
<feature type="transmembrane region" description="Helical" evidence="1">
    <location>
        <begin position="21"/>
        <end position="47"/>
    </location>
</feature>
<keyword evidence="1" id="KW-1133">Transmembrane helix</keyword>
<keyword evidence="1" id="KW-0472">Membrane</keyword>
<keyword evidence="3" id="KW-1185">Reference proteome</keyword>
<feature type="transmembrane region" description="Helical" evidence="1">
    <location>
        <begin position="170"/>
        <end position="192"/>
    </location>
</feature>
<comment type="caution">
    <text evidence="2">The sequence shown here is derived from an EMBL/GenBank/DDBJ whole genome shotgun (WGS) entry which is preliminary data.</text>
</comment>
<evidence type="ECO:0000256" key="1">
    <source>
        <dbReference type="SAM" id="Phobius"/>
    </source>
</evidence>
<sequence length="377" mass="43393">MPIIWNSNLHRIKARQSVKEVLPWISIQVMHGVHGVCELLLITGYGGMFVDELNSWLKILTAFVCILDVTISVLTFTLWNKRDLMAACFNAVTQLPKYQSEVPLESRLARTKVTNFISHLVSSALAIGQILSPYAITLVIFILNIEEPTYYFFRCFSKILPYKLEQVARAFIFTLLLCNRFISLIIYVYLIIMVASRVLLVQLTILQPPKAHTKLTPIDHSFIGTFHKKLVVYRRLYLIIKYCNEMGRVTHSLLMTIAFLTMVISGSVVVLRTSLLFIPSSFFPIFPIYFIFVLTLFFASLPIGANFYENSLWFKYAWMKVGGYERKYVRKQLLSCMALKAEVGAMGFVDRSYIMTYLDTLLNNIVNVVMYVTETRI</sequence>
<evidence type="ECO:0000313" key="3">
    <source>
        <dbReference type="Proteomes" id="UP001642540"/>
    </source>
</evidence>
<dbReference type="Proteomes" id="UP001642540">
    <property type="component" value="Unassembled WGS sequence"/>
</dbReference>
<proteinExistence type="predicted"/>
<organism evidence="2 3">
    <name type="scientific">Orchesella dallaii</name>
    <dbReference type="NCBI Taxonomy" id="48710"/>
    <lineage>
        <taxon>Eukaryota</taxon>
        <taxon>Metazoa</taxon>
        <taxon>Ecdysozoa</taxon>
        <taxon>Arthropoda</taxon>
        <taxon>Hexapoda</taxon>
        <taxon>Collembola</taxon>
        <taxon>Entomobryomorpha</taxon>
        <taxon>Entomobryoidea</taxon>
        <taxon>Orchesellidae</taxon>
        <taxon>Orchesellinae</taxon>
        <taxon>Orchesella</taxon>
    </lineage>
</organism>
<protein>
    <recommendedName>
        <fullName evidence="4">Odorant receptor</fullName>
    </recommendedName>
</protein>
<name>A0ABP1RMC4_9HEXA</name>
<reference evidence="2 3" key="1">
    <citation type="submission" date="2024-08" db="EMBL/GenBank/DDBJ databases">
        <authorList>
            <person name="Cucini C."/>
            <person name="Frati F."/>
        </authorList>
    </citation>
    <scope>NUCLEOTIDE SEQUENCE [LARGE SCALE GENOMIC DNA]</scope>
</reference>
<gene>
    <name evidence="2" type="ORF">ODALV1_LOCUS23863</name>
</gene>
<feature type="transmembrane region" description="Helical" evidence="1">
    <location>
        <begin position="59"/>
        <end position="79"/>
    </location>
</feature>
<feature type="transmembrane region" description="Helical" evidence="1">
    <location>
        <begin position="253"/>
        <end position="278"/>
    </location>
</feature>
<feature type="transmembrane region" description="Helical" evidence="1">
    <location>
        <begin position="116"/>
        <end position="143"/>
    </location>
</feature>
<feature type="transmembrane region" description="Helical" evidence="1">
    <location>
        <begin position="284"/>
        <end position="308"/>
    </location>
</feature>
<keyword evidence="1" id="KW-0812">Transmembrane</keyword>
<dbReference type="EMBL" id="CAXLJM020000085">
    <property type="protein sequence ID" value="CAL8130745.1"/>
    <property type="molecule type" value="Genomic_DNA"/>
</dbReference>
<evidence type="ECO:0008006" key="4">
    <source>
        <dbReference type="Google" id="ProtNLM"/>
    </source>
</evidence>